<evidence type="ECO:0000313" key="3">
    <source>
        <dbReference type="EMBL" id="AZG43862.1"/>
    </source>
</evidence>
<feature type="transmembrane region" description="Helical" evidence="1">
    <location>
        <begin position="209"/>
        <end position="228"/>
    </location>
</feature>
<dbReference type="Proteomes" id="UP000271469">
    <property type="component" value="Chromosome"/>
</dbReference>
<reference evidence="3 4" key="1">
    <citation type="submission" date="2018-11" db="EMBL/GenBank/DDBJ databases">
        <title>Gordonia insulae sp. nov., isolated from an island soil.</title>
        <authorList>
            <person name="Kim Y.S."/>
            <person name="Kim S.B."/>
        </authorList>
    </citation>
    <scope>NUCLEOTIDE SEQUENCE [LARGE SCALE GENOMIC DNA]</scope>
    <source>
        <strain evidence="3 4">MMS17-SY073</strain>
    </source>
</reference>
<gene>
    <name evidence="3" type="ORF">D7316_00433</name>
</gene>
<feature type="transmembrane region" description="Helical" evidence="1">
    <location>
        <begin position="237"/>
        <end position="257"/>
    </location>
</feature>
<dbReference type="RefSeq" id="WP_232016727.1">
    <property type="nucleotide sequence ID" value="NZ_CP033972.1"/>
</dbReference>
<feature type="transmembrane region" description="Helical" evidence="1">
    <location>
        <begin position="306"/>
        <end position="332"/>
    </location>
</feature>
<evidence type="ECO:0000313" key="4">
    <source>
        <dbReference type="Proteomes" id="UP000271469"/>
    </source>
</evidence>
<feature type="transmembrane region" description="Helical" evidence="1">
    <location>
        <begin position="182"/>
        <end position="203"/>
    </location>
</feature>
<feature type="transmembrane region" description="Helical" evidence="1">
    <location>
        <begin position="148"/>
        <end position="170"/>
    </location>
</feature>
<proteinExistence type="predicted"/>
<keyword evidence="1" id="KW-1133">Transmembrane helix</keyword>
<feature type="transmembrane region" description="Helical" evidence="1">
    <location>
        <begin position="396"/>
        <end position="416"/>
    </location>
</feature>
<feature type="transmembrane region" description="Helical" evidence="1">
    <location>
        <begin position="37"/>
        <end position="58"/>
    </location>
</feature>
<dbReference type="KEGG" id="gom:D7316_00433"/>
<keyword evidence="1" id="KW-0812">Transmembrane</keyword>
<keyword evidence="4" id="KW-1185">Reference proteome</keyword>
<dbReference type="GO" id="GO:0016747">
    <property type="term" value="F:acyltransferase activity, transferring groups other than amino-acyl groups"/>
    <property type="evidence" value="ECO:0007669"/>
    <property type="project" value="InterPro"/>
</dbReference>
<protein>
    <recommendedName>
        <fullName evidence="2">Acyltransferase 3 domain-containing protein</fullName>
    </recommendedName>
</protein>
<dbReference type="InterPro" id="IPR002656">
    <property type="entry name" value="Acyl_transf_3_dom"/>
</dbReference>
<name>A0A3G8JH59_9ACTN</name>
<dbReference type="AlphaFoldDB" id="A0A3G8JH59"/>
<dbReference type="EMBL" id="CP033972">
    <property type="protein sequence ID" value="AZG43862.1"/>
    <property type="molecule type" value="Genomic_DNA"/>
</dbReference>
<feature type="transmembrane region" description="Helical" evidence="1">
    <location>
        <begin position="422"/>
        <end position="440"/>
    </location>
</feature>
<feature type="transmembrane region" description="Helical" evidence="1">
    <location>
        <begin position="352"/>
        <end position="375"/>
    </location>
</feature>
<organism evidence="3 4">
    <name type="scientific">Gordonia insulae</name>
    <dbReference type="NCBI Taxonomy" id="2420509"/>
    <lineage>
        <taxon>Bacteria</taxon>
        <taxon>Bacillati</taxon>
        <taxon>Actinomycetota</taxon>
        <taxon>Actinomycetes</taxon>
        <taxon>Mycobacteriales</taxon>
        <taxon>Gordoniaceae</taxon>
        <taxon>Gordonia</taxon>
    </lineage>
</organism>
<dbReference type="Pfam" id="PF01757">
    <property type="entry name" value="Acyl_transf_3"/>
    <property type="match status" value="1"/>
</dbReference>
<accession>A0A3G8JH59</accession>
<sequence>MRTHLDMRAQNAARRSALPTPAELDAISGGRDRVVDLIRLSSLVVVIAGHSLMLTVVIDSDGIRLGNLLADVPVMQAATWLLQILPLFFLAGAAAATYGLRSRPTPSTGHWLLGRARRLLRPVFWYLLFVTMLLAALGMLGMPTVADAIARLGVQLLWFLGAYLLVLAIVPLLQRISTTAHVVVAIGLGWGATAAVDVARLTFGWEQAGYLSFVTVWSLPAVLGVAYAKRLLTTAQAALLVIVFLVVDVALVFFGPYEVSLVTVPGQRLSNMSPPSLLLAGHAIVLCALAIAAVRRLRAVVARPRIWWWVAVGNRGAMTLYLWHLPVLAVIIAAGELLGLTRDDPGSAMFPLIIGLQTALLLAAMVPVVAVLSGLEHSPLPWWDDPVAPTAGRSRDVTVLLAVLIVGISTLMLARTGLVDAGPVWLVAAVGGAALARAVSARTGQPAPRRHDPVV</sequence>
<feature type="domain" description="Acyltransferase 3" evidence="2">
    <location>
        <begin position="35"/>
        <end position="366"/>
    </location>
</feature>
<keyword evidence="1" id="KW-0472">Membrane</keyword>
<feature type="transmembrane region" description="Helical" evidence="1">
    <location>
        <begin position="78"/>
        <end position="100"/>
    </location>
</feature>
<feature type="transmembrane region" description="Helical" evidence="1">
    <location>
        <begin position="123"/>
        <end position="142"/>
    </location>
</feature>
<evidence type="ECO:0000259" key="2">
    <source>
        <dbReference type="Pfam" id="PF01757"/>
    </source>
</evidence>
<feature type="transmembrane region" description="Helical" evidence="1">
    <location>
        <begin position="277"/>
        <end position="294"/>
    </location>
</feature>
<evidence type="ECO:0000256" key="1">
    <source>
        <dbReference type="SAM" id="Phobius"/>
    </source>
</evidence>